<evidence type="ECO:0000313" key="3">
    <source>
        <dbReference type="Proteomes" id="UP001241537"/>
    </source>
</evidence>
<dbReference type="Proteomes" id="UP001241537">
    <property type="component" value="Unassembled WGS sequence"/>
</dbReference>
<dbReference type="InterPro" id="IPR050644">
    <property type="entry name" value="PG_Glycine_Bridge_Synth"/>
</dbReference>
<gene>
    <name evidence="2" type="ORF">J2S20_001691</name>
</gene>
<name>A0AAE3VB77_9FIRM</name>
<dbReference type="EMBL" id="JAUSTO010000010">
    <property type="protein sequence ID" value="MDQ0152985.1"/>
    <property type="molecule type" value="Genomic_DNA"/>
</dbReference>
<dbReference type="InterPro" id="IPR038740">
    <property type="entry name" value="BioF2-like_GNAT_dom"/>
</dbReference>
<proteinExistence type="predicted"/>
<sequence>MKSLFSDIRWAKIQEPREGGVLDSFLFENEYGRLIYRYVKKKAGIVNGVQYYDIASYRGVAGPLIEQVSPGKEEGFVRAFNKKFDEYCADKKIIAEFAKIDPWNEYHRFIEKGCGAEYYGNFYCNFLDEDFYEKRYNRNATRAIRKAENGGVKVQIDMTGETINDFVRLYRNTENKYHTGDYYNFEYEDIKEYFDVFGKDAFLINAVLNGEVITAVLVVCGVDIVHYYLLGNNPEYFKLQCNSLLTYHAALYGQKLGKKVFDMGGGKPGGNIELFKMNFTGEAGVIKYYAIKKIRNKSVYDTLVMKKNEIKNEHFFPLYRG</sequence>
<dbReference type="Pfam" id="PF13480">
    <property type="entry name" value="Acetyltransf_6"/>
    <property type="match status" value="1"/>
</dbReference>
<dbReference type="SUPFAM" id="SSF55729">
    <property type="entry name" value="Acyl-CoA N-acyltransferases (Nat)"/>
    <property type="match status" value="1"/>
</dbReference>
<dbReference type="RefSeq" id="WP_307254979.1">
    <property type="nucleotide sequence ID" value="NZ_JAUSTO010000010.1"/>
</dbReference>
<comment type="caution">
    <text evidence="2">The sequence shown here is derived from an EMBL/GenBank/DDBJ whole genome shotgun (WGS) entry which is preliminary data.</text>
</comment>
<dbReference type="PANTHER" id="PTHR36174">
    <property type="entry name" value="LIPID II:GLYCINE GLYCYLTRANSFERASE"/>
    <property type="match status" value="1"/>
</dbReference>
<dbReference type="InterPro" id="IPR016181">
    <property type="entry name" value="Acyl_CoA_acyltransferase"/>
</dbReference>
<evidence type="ECO:0000259" key="1">
    <source>
        <dbReference type="Pfam" id="PF13480"/>
    </source>
</evidence>
<evidence type="ECO:0000313" key="2">
    <source>
        <dbReference type="EMBL" id="MDQ0152985.1"/>
    </source>
</evidence>
<dbReference type="Gene3D" id="3.40.630.30">
    <property type="match status" value="1"/>
</dbReference>
<protein>
    <recommendedName>
        <fullName evidence="1">BioF2-like acetyltransferase domain-containing protein</fullName>
    </recommendedName>
</protein>
<accession>A0AAE3VB77</accession>
<keyword evidence="3" id="KW-1185">Reference proteome</keyword>
<dbReference type="AlphaFoldDB" id="A0AAE3VB77"/>
<feature type="domain" description="BioF2-like acetyltransferase" evidence="1">
    <location>
        <begin position="136"/>
        <end position="267"/>
    </location>
</feature>
<dbReference type="PANTHER" id="PTHR36174:SF1">
    <property type="entry name" value="LIPID II:GLYCINE GLYCYLTRANSFERASE"/>
    <property type="match status" value="1"/>
</dbReference>
<reference evidence="2" key="1">
    <citation type="submission" date="2023-07" db="EMBL/GenBank/DDBJ databases">
        <title>Genomic Encyclopedia of Type Strains, Phase IV (KMG-IV): sequencing the most valuable type-strain genomes for metagenomic binning, comparative biology and taxonomic classification.</title>
        <authorList>
            <person name="Goeker M."/>
        </authorList>
    </citation>
    <scope>NUCLEOTIDE SEQUENCE</scope>
    <source>
        <strain evidence="2">DSM 19659</strain>
    </source>
</reference>
<organism evidence="2 3">
    <name type="scientific">Moryella indoligenes</name>
    <dbReference type="NCBI Taxonomy" id="371674"/>
    <lineage>
        <taxon>Bacteria</taxon>
        <taxon>Bacillati</taxon>
        <taxon>Bacillota</taxon>
        <taxon>Clostridia</taxon>
        <taxon>Lachnospirales</taxon>
        <taxon>Lachnospiraceae</taxon>
        <taxon>Moryella</taxon>
    </lineage>
</organism>